<name>A0A7U8K5L4_BRUNE</name>
<gene>
    <name evidence="1" type="ORF">BANG_02103</name>
</gene>
<evidence type="ECO:0000313" key="1">
    <source>
        <dbReference type="EMBL" id="EEY02372.1"/>
    </source>
</evidence>
<protein>
    <submittedName>
        <fullName evidence="1">Uncharacterized protein</fullName>
    </submittedName>
</protein>
<reference evidence="1 2" key="1">
    <citation type="submission" date="2009-01" db="EMBL/GenBank/DDBJ databases">
        <title>The Genome Sequence of Brucella neotomae 5K33.</title>
        <authorList>
            <consortium name="The Broad Institute Genome Sequencing Platform"/>
            <person name="Ward D."/>
            <person name="Young S.K."/>
            <person name="Kodira C.D."/>
            <person name="Zeng Q."/>
            <person name="Koehrsen M."/>
            <person name="Alvarado L."/>
            <person name="Berlin A."/>
            <person name="Borenstein D."/>
            <person name="Chen Z."/>
            <person name="Engels R."/>
            <person name="Freedman E."/>
            <person name="Gellesch M."/>
            <person name="Goldberg J."/>
            <person name="Griggs A."/>
            <person name="Gujja S."/>
            <person name="Heiman D."/>
            <person name="Hepburn T."/>
            <person name="Howarth C."/>
            <person name="Jen D."/>
            <person name="Larson L."/>
            <person name="Lewis B."/>
            <person name="Mehta T."/>
            <person name="Park D."/>
            <person name="Pearson M."/>
            <person name="Roberts A."/>
            <person name="Saif S."/>
            <person name="Shea T."/>
            <person name="Shenoy N."/>
            <person name="Sisk P."/>
            <person name="Stolte C."/>
            <person name="Sykes S."/>
            <person name="Walk T."/>
            <person name="White J."/>
            <person name="Yandava C."/>
            <person name="Whatmore A.M."/>
            <person name="Perrett L.L."/>
            <person name="O'Callaghan D."/>
            <person name="Nusbaum C."/>
            <person name="Galagan J."/>
            <person name="Birren B."/>
        </authorList>
    </citation>
    <scope>NUCLEOTIDE SEQUENCE [LARGE SCALE GENOMIC DNA]</scope>
    <source>
        <strain evidence="1 2">5K33</strain>
    </source>
</reference>
<dbReference type="Proteomes" id="UP000005727">
    <property type="component" value="Unassembled WGS sequence"/>
</dbReference>
<dbReference type="EMBL" id="EQ999575">
    <property type="protein sequence ID" value="EEY02372.1"/>
    <property type="molecule type" value="Genomic_DNA"/>
</dbReference>
<organism evidence="1 2">
    <name type="scientific">Brucella neotomae 5K33</name>
    <dbReference type="NCBI Taxonomy" id="520456"/>
    <lineage>
        <taxon>Bacteria</taxon>
        <taxon>Pseudomonadati</taxon>
        <taxon>Pseudomonadota</taxon>
        <taxon>Alphaproteobacteria</taxon>
        <taxon>Hyphomicrobiales</taxon>
        <taxon>Brucellaceae</taxon>
        <taxon>Brucella/Ochrobactrum group</taxon>
        <taxon>Brucella</taxon>
    </lineage>
</organism>
<keyword evidence="2" id="KW-1185">Reference proteome</keyword>
<evidence type="ECO:0000313" key="2">
    <source>
        <dbReference type="Proteomes" id="UP000005727"/>
    </source>
</evidence>
<accession>A0A7U8K5L4</accession>
<proteinExistence type="predicted"/>
<sequence>MAGGQGFRVKHACFHEKTFTFSAGLDFGGDRAHITPAANFRGGNFNRSFILLCPATVTVDCFSRQGSS</sequence>
<dbReference type="AlphaFoldDB" id="A0A7U8K5L4"/>